<dbReference type="Proteomes" id="UP001500620">
    <property type="component" value="Unassembled WGS sequence"/>
</dbReference>
<sequence length="198" mass="20645">MTRSNGVIQVVPHDNRCVVYSSAMIDAPAPASRTRQGRLALVLASVSLVLSLLSCGVAGFVADAAGVNLLPTQSKPEMASASQVEAVAHVTLPPGTVLLAAVYSNGLETYLSAKFRIPRTGLDAFVAGGKFTAPPTPGLRAITAKHNLGGGNLWDPETAKSVSGIKEDQPTTDGTYRSVMFNLDAEDAITVYLYASRG</sequence>
<keyword evidence="1" id="KW-0812">Transmembrane</keyword>
<dbReference type="EMBL" id="BAABAT010000044">
    <property type="protein sequence ID" value="GAA4261084.1"/>
    <property type="molecule type" value="Genomic_DNA"/>
</dbReference>
<evidence type="ECO:0000313" key="2">
    <source>
        <dbReference type="EMBL" id="GAA4261084.1"/>
    </source>
</evidence>
<name>A0ABP8DPP4_9ACTN</name>
<evidence type="ECO:0000256" key="1">
    <source>
        <dbReference type="SAM" id="Phobius"/>
    </source>
</evidence>
<accession>A0ABP8DPP4</accession>
<keyword evidence="3" id="KW-1185">Reference proteome</keyword>
<reference evidence="3" key="1">
    <citation type="journal article" date="2019" name="Int. J. Syst. Evol. Microbiol.">
        <title>The Global Catalogue of Microorganisms (GCM) 10K type strain sequencing project: providing services to taxonomists for standard genome sequencing and annotation.</title>
        <authorList>
            <consortium name="The Broad Institute Genomics Platform"/>
            <consortium name="The Broad Institute Genome Sequencing Center for Infectious Disease"/>
            <person name="Wu L."/>
            <person name="Ma J."/>
        </authorList>
    </citation>
    <scope>NUCLEOTIDE SEQUENCE [LARGE SCALE GENOMIC DNA]</scope>
    <source>
        <strain evidence="3">JCM 17441</strain>
    </source>
</reference>
<evidence type="ECO:0000313" key="3">
    <source>
        <dbReference type="Proteomes" id="UP001500620"/>
    </source>
</evidence>
<protein>
    <submittedName>
        <fullName evidence="2">Uncharacterized protein</fullName>
    </submittedName>
</protein>
<gene>
    <name evidence="2" type="ORF">GCM10022255_092320</name>
</gene>
<comment type="caution">
    <text evidence="2">The sequence shown here is derived from an EMBL/GenBank/DDBJ whole genome shotgun (WGS) entry which is preliminary data.</text>
</comment>
<keyword evidence="1" id="KW-1133">Transmembrane helix</keyword>
<feature type="transmembrane region" description="Helical" evidence="1">
    <location>
        <begin position="39"/>
        <end position="62"/>
    </location>
</feature>
<organism evidence="2 3">
    <name type="scientific">Dactylosporangium darangshiense</name>
    <dbReference type="NCBI Taxonomy" id="579108"/>
    <lineage>
        <taxon>Bacteria</taxon>
        <taxon>Bacillati</taxon>
        <taxon>Actinomycetota</taxon>
        <taxon>Actinomycetes</taxon>
        <taxon>Micromonosporales</taxon>
        <taxon>Micromonosporaceae</taxon>
        <taxon>Dactylosporangium</taxon>
    </lineage>
</organism>
<proteinExistence type="predicted"/>
<keyword evidence="1" id="KW-0472">Membrane</keyword>